<feature type="transmembrane region" description="Helical" evidence="1">
    <location>
        <begin position="335"/>
        <end position="359"/>
    </location>
</feature>
<feature type="transmembrane region" description="Helical" evidence="1">
    <location>
        <begin position="394"/>
        <end position="412"/>
    </location>
</feature>
<evidence type="ECO:0000256" key="1">
    <source>
        <dbReference type="SAM" id="Phobius"/>
    </source>
</evidence>
<feature type="transmembrane region" description="Helical" evidence="1">
    <location>
        <begin position="119"/>
        <end position="141"/>
    </location>
</feature>
<keyword evidence="1" id="KW-1133">Transmembrane helix</keyword>
<evidence type="ECO:0000313" key="3">
    <source>
        <dbReference type="Proteomes" id="UP000198937"/>
    </source>
</evidence>
<dbReference type="RefSeq" id="WP_139135636.1">
    <property type="nucleotide sequence ID" value="NZ_BMMJ01000004.1"/>
</dbReference>
<proteinExistence type="predicted"/>
<name>A0A1C6UGF7_9ACTN</name>
<keyword evidence="3" id="KW-1185">Reference proteome</keyword>
<feature type="transmembrane region" description="Helical" evidence="1">
    <location>
        <begin position="190"/>
        <end position="214"/>
    </location>
</feature>
<keyword evidence="1" id="KW-0472">Membrane</keyword>
<gene>
    <name evidence="2" type="ORF">GA0070617_2292</name>
</gene>
<dbReference type="Proteomes" id="UP000198937">
    <property type="component" value="Unassembled WGS sequence"/>
</dbReference>
<evidence type="ECO:0000313" key="2">
    <source>
        <dbReference type="EMBL" id="SCL53185.1"/>
    </source>
</evidence>
<feature type="transmembrane region" description="Helical" evidence="1">
    <location>
        <begin position="80"/>
        <end position="99"/>
    </location>
</feature>
<dbReference type="AlphaFoldDB" id="A0A1C6UGF7"/>
<organism evidence="2 3">
    <name type="scientific">Micromonospora yangpuensis</name>
    <dbReference type="NCBI Taxonomy" id="683228"/>
    <lineage>
        <taxon>Bacteria</taxon>
        <taxon>Bacillati</taxon>
        <taxon>Actinomycetota</taxon>
        <taxon>Actinomycetes</taxon>
        <taxon>Micromonosporales</taxon>
        <taxon>Micromonosporaceae</taxon>
        <taxon>Micromonospora</taxon>
    </lineage>
</organism>
<dbReference type="STRING" id="683228.GA0070617_2292"/>
<reference evidence="3" key="1">
    <citation type="submission" date="2016-06" db="EMBL/GenBank/DDBJ databases">
        <authorList>
            <person name="Varghese N."/>
            <person name="Submissions Spin"/>
        </authorList>
    </citation>
    <scope>NUCLEOTIDE SEQUENCE [LARGE SCALE GENOMIC DNA]</scope>
    <source>
        <strain evidence="3">DSM 45577</strain>
    </source>
</reference>
<feature type="transmembrane region" description="Helical" evidence="1">
    <location>
        <begin position="153"/>
        <end position="170"/>
    </location>
</feature>
<keyword evidence="1" id="KW-0812">Transmembrane</keyword>
<accession>A0A1C6UGF7</accession>
<feature type="transmembrane region" description="Helical" evidence="1">
    <location>
        <begin position="371"/>
        <end position="388"/>
    </location>
</feature>
<dbReference type="OrthoDB" id="8229713at2"/>
<sequence>MPDVPSVLLLAGLIALGGLVEGVRRSRRAGPVDLFHPLIFGSGYVAAVCLVPCAWFWTAPAREAARVPIPLADLSPDTPALMALAVVGFTLGCAVPFAARTTASVRSVDPGRLLLVGRLLLLLPLALACWGVVSGAVRAYGSAPAGLGIHSFNIVRDLVAPVAVVLILSARLRAGQRLFSPLDGALVAGYVVLVGLTGERGAALTVMIAVLVFLTRTPGGTVRAGLGFLAVAGFVVGVVLYRNAANGTPGSSVVGMTVLDSVPLTVTTGVIAERVTGDQVLDGATILAGVLRLLPGFLSRSLFGPPTDTGVAKFREIAEQNGDLGWNFSLPAEGALNFGAVGVFLLPFLVGLLLAFLYARFDARGSRVGQLFYVLAVASLPVVFRTDAQSALKVLLYPAALLAMICLGMSLAQRHRTGGPQAAGAGGGTLRQTEGRSAEVSPISTISHYLPVRWVVELGRALQVTRRRRVPAPGPRP</sequence>
<dbReference type="EMBL" id="FMIA01000002">
    <property type="protein sequence ID" value="SCL53185.1"/>
    <property type="molecule type" value="Genomic_DNA"/>
</dbReference>
<feature type="transmembrane region" description="Helical" evidence="1">
    <location>
        <begin position="38"/>
        <end position="59"/>
    </location>
</feature>
<feature type="transmembrane region" description="Helical" evidence="1">
    <location>
        <begin position="226"/>
        <end position="244"/>
    </location>
</feature>
<protein>
    <submittedName>
        <fullName evidence="2">O-antigen polysaccharide polymerase Wzy</fullName>
    </submittedName>
</protein>